<evidence type="ECO:0000259" key="10">
    <source>
        <dbReference type="Pfam" id="PF08245"/>
    </source>
</evidence>
<accession>A0ABS6JBF5</accession>
<dbReference type="InterPro" id="IPR001645">
    <property type="entry name" value="Folylpolyglutamate_synth"/>
</dbReference>
<evidence type="ECO:0000256" key="3">
    <source>
        <dbReference type="ARBA" id="ARBA00022598"/>
    </source>
</evidence>
<dbReference type="InterPro" id="IPR004101">
    <property type="entry name" value="Mur_ligase_C"/>
</dbReference>
<evidence type="ECO:0000313" key="12">
    <source>
        <dbReference type="Proteomes" id="UP000784880"/>
    </source>
</evidence>
<evidence type="ECO:0000256" key="5">
    <source>
        <dbReference type="ARBA" id="ARBA00022840"/>
    </source>
</evidence>
<dbReference type="PANTHER" id="PTHR11136">
    <property type="entry name" value="FOLYLPOLYGLUTAMATE SYNTHASE-RELATED"/>
    <property type="match status" value="1"/>
</dbReference>
<dbReference type="PANTHER" id="PTHR11136:SF0">
    <property type="entry name" value="DIHYDROFOLATE SYNTHETASE-RELATED"/>
    <property type="match status" value="1"/>
</dbReference>
<dbReference type="PIRSF" id="PIRSF001563">
    <property type="entry name" value="Folylpolyglu_synth"/>
    <property type="match status" value="1"/>
</dbReference>
<comment type="caution">
    <text evidence="11">The sequence shown here is derived from an EMBL/GenBank/DDBJ whole genome shotgun (WGS) entry which is preliminary data.</text>
</comment>
<dbReference type="Pfam" id="PF02875">
    <property type="entry name" value="Mur_ligase_C"/>
    <property type="match status" value="1"/>
</dbReference>
<comment type="catalytic activity">
    <reaction evidence="7">
        <text>(6S)-5,6,7,8-tetrahydrofolyl-(gamma-L-Glu)(n) + L-glutamate + ATP = (6S)-5,6,7,8-tetrahydrofolyl-(gamma-L-Glu)(n+1) + ADP + phosphate + H(+)</text>
        <dbReference type="Rhea" id="RHEA:10580"/>
        <dbReference type="Rhea" id="RHEA-COMP:14738"/>
        <dbReference type="Rhea" id="RHEA-COMP:14740"/>
        <dbReference type="ChEBI" id="CHEBI:15378"/>
        <dbReference type="ChEBI" id="CHEBI:29985"/>
        <dbReference type="ChEBI" id="CHEBI:30616"/>
        <dbReference type="ChEBI" id="CHEBI:43474"/>
        <dbReference type="ChEBI" id="CHEBI:141005"/>
        <dbReference type="ChEBI" id="CHEBI:456216"/>
        <dbReference type="EC" id="6.3.2.17"/>
    </reaction>
</comment>
<dbReference type="EMBL" id="JAHQCS010000056">
    <property type="protein sequence ID" value="MBU9711006.1"/>
    <property type="molecule type" value="Genomic_DNA"/>
</dbReference>
<feature type="domain" description="Mur ligase C-terminal" evidence="9">
    <location>
        <begin position="299"/>
        <end position="420"/>
    </location>
</feature>
<protein>
    <recommendedName>
        <fullName evidence="2">tetrahydrofolate synthase</fullName>
        <ecNumber evidence="2">6.3.2.17</ecNumber>
    </recommendedName>
    <alternativeName>
        <fullName evidence="6">Tetrahydrofolylpolyglutamate synthase</fullName>
    </alternativeName>
</protein>
<dbReference type="RefSeq" id="WP_217064893.1">
    <property type="nucleotide sequence ID" value="NZ_JAHQCS010000056.1"/>
</dbReference>
<feature type="domain" description="Mur ligase central" evidence="10">
    <location>
        <begin position="46"/>
        <end position="271"/>
    </location>
</feature>
<keyword evidence="5 8" id="KW-0067">ATP-binding</keyword>
<comment type="similarity">
    <text evidence="1 8">Belongs to the folylpolyglutamate synthase family.</text>
</comment>
<gene>
    <name evidence="11" type="ORF">KS419_04555</name>
</gene>
<evidence type="ECO:0000256" key="1">
    <source>
        <dbReference type="ARBA" id="ARBA00008276"/>
    </source>
</evidence>
<evidence type="ECO:0000256" key="2">
    <source>
        <dbReference type="ARBA" id="ARBA00013025"/>
    </source>
</evidence>
<keyword evidence="3 8" id="KW-0436">Ligase</keyword>
<evidence type="ECO:0000256" key="6">
    <source>
        <dbReference type="ARBA" id="ARBA00030592"/>
    </source>
</evidence>
<reference evidence="11 12" key="1">
    <citation type="submission" date="2021-06" db="EMBL/GenBank/DDBJ databases">
        <title>Bacillus sp. RD4P76, an endophyte from a halophyte.</title>
        <authorList>
            <person name="Sun J.-Q."/>
        </authorList>
    </citation>
    <scope>NUCLEOTIDE SEQUENCE [LARGE SCALE GENOMIC DNA]</scope>
    <source>
        <strain evidence="11 12">CGMCC 1.15917</strain>
    </source>
</reference>
<dbReference type="Proteomes" id="UP000784880">
    <property type="component" value="Unassembled WGS sequence"/>
</dbReference>
<proteinExistence type="inferred from homology"/>
<dbReference type="InterPro" id="IPR013221">
    <property type="entry name" value="Mur_ligase_cen"/>
</dbReference>
<keyword evidence="4 8" id="KW-0547">Nucleotide-binding</keyword>
<dbReference type="Pfam" id="PF08245">
    <property type="entry name" value="Mur_ligase_M"/>
    <property type="match status" value="1"/>
</dbReference>
<organism evidence="11 12">
    <name type="scientific">Evansella tamaricis</name>
    <dbReference type="NCBI Taxonomy" id="2069301"/>
    <lineage>
        <taxon>Bacteria</taxon>
        <taxon>Bacillati</taxon>
        <taxon>Bacillota</taxon>
        <taxon>Bacilli</taxon>
        <taxon>Bacillales</taxon>
        <taxon>Bacillaceae</taxon>
        <taxon>Evansella</taxon>
    </lineage>
</organism>
<evidence type="ECO:0000256" key="7">
    <source>
        <dbReference type="ARBA" id="ARBA00047493"/>
    </source>
</evidence>
<evidence type="ECO:0000313" key="11">
    <source>
        <dbReference type="EMBL" id="MBU9711006.1"/>
    </source>
</evidence>
<evidence type="ECO:0000256" key="8">
    <source>
        <dbReference type="PIRNR" id="PIRNR001563"/>
    </source>
</evidence>
<dbReference type="NCBIfam" id="TIGR01499">
    <property type="entry name" value="folC"/>
    <property type="match status" value="1"/>
</dbReference>
<evidence type="ECO:0000259" key="9">
    <source>
        <dbReference type="Pfam" id="PF02875"/>
    </source>
</evidence>
<dbReference type="EC" id="6.3.2.17" evidence="2"/>
<name>A0ABS6JBF5_9BACI</name>
<evidence type="ECO:0000256" key="4">
    <source>
        <dbReference type="ARBA" id="ARBA00022741"/>
    </source>
</evidence>
<keyword evidence="12" id="KW-1185">Reference proteome</keyword>
<sequence>MIHTYEDALQYVDSKKVAGIRYDLKRIEALMENLRHPERKVKTIHVAGTNGKGSTVTYLRSMLSEANFFVGTFMTPVFGEVREQISINGIPMSEEDFTLVITEIQPVIKETELELGETISEFELMTTLAFYYFSFKKPVDIAVIEAGMGGKNDATNVAVPLVSIITNVAMDHEQFLGNSIAEISEEKAGIIKPGIPVFTGATGVSLQIIQQVANQKKSKAYNIREHCTYSTEYKDGKQKLTYQAPYRNLEGIHLGMAGEHQGENAALAILAVDYLKQYYALMVDDDQIEKGMEKAKLPGRFEIINGPPPIILDTAHNPDAVIRMLSTLTRVFPKKKVHVLFASMRDKEVEKMLTLLHESSNVSKILVTSFLSPRAMDVGEYETFNTMVEIGRKIDNPSKWINDWKRTNTDTDDILLITGSHQFIGEMRKQC</sequence>